<dbReference type="EMBL" id="JAAFYZ010000020">
    <property type="protein sequence ID" value="MBS2546896.1"/>
    <property type="molecule type" value="Genomic_DNA"/>
</dbReference>
<proteinExistence type="predicted"/>
<protein>
    <recommendedName>
        <fullName evidence="2">Protein kinase domain-containing protein</fullName>
    </recommendedName>
</protein>
<comment type="caution">
    <text evidence="3">The sequence shown here is derived from an EMBL/GenBank/DDBJ whole genome shotgun (WGS) entry which is preliminary data.</text>
</comment>
<dbReference type="InterPro" id="IPR011009">
    <property type="entry name" value="Kinase-like_dom_sf"/>
</dbReference>
<sequence>MAGNQMFPSGADYAEAIQNPQFCFNDPDLRDGRPALTNLRQPKPISGNFASVFSMTAPNGRRYAVKCFTRDVADQRTRYEAISRHLTTIDDRTLSQPWRMDFTYLPDGILIRGKRWPVLKMAWVDGTGLISWLETYRADRTAVGNLADRFAELVTDLEASRIGHGDLQHGNLLVAHDGTLRLVDYDGMYVPALSSARAAEEGHRHYQAPMRKNSGDFSETIDRFSAWVIYLSLTALAADPSLWDQLRATDAEYLLTCDEDYITPSASWRLSQLIAVGGETGRIAEMVRELAGKTTQSMPKLLPALRTTQANPVNRASTAPAAVHRPAWLDDHIERTPPPAPTRFTDRRVSDVIFAIAAVMTMALGVLGIVLAPLMAYIGAAVVMASLVISDLGRRARPEWRTARDTHRSRAKQIAAFGDPASHLQHLERDHFKQDAQITQQLEGVALEQRETVTRRTHDLARVDRILAGQLSAISQRKQRLETDHSLRASSELQRIQAAHVQDRLRRHTIHQGIKGINGLGPAAAATLSAHGVHTAADIEIVLVAGSSKYPTRMAYFVLPNGSRTRIDGIGEVRAKALLAWRDGLTREALRSAPSTLSAAQQSALRNALAADLARLDTERRTAEDAARVEKTNINVNAGQGATRLADRHRQLTAEQTAARAKFTSQTAALRDQVNQRTHVVAAADAERRARRRLRLHRYLLFALFGSSR</sequence>
<keyword evidence="4" id="KW-1185">Reference proteome</keyword>
<dbReference type="Proteomes" id="UP000730482">
    <property type="component" value="Unassembled WGS sequence"/>
</dbReference>
<feature type="domain" description="Protein kinase" evidence="2">
    <location>
        <begin position="38"/>
        <end position="329"/>
    </location>
</feature>
<evidence type="ECO:0000313" key="4">
    <source>
        <dbReference type="Proteomes" id="UP000730482"/>
    </source>
</evidence>
<evidence type="ECO:0000259" key="2">
    <source>
        <dbReference type="PROSITE" id="PS50011"/>
    </source>
</evidence>
<keyword evidence="1" id="KW-1133">Transmembrane helix</keyword>
<evidence type="ECO:0000256" key="1">
    <source>
        <dbReference type="SAM" id="Phobius"/>
    </source>
</evidence>
<keyword evidence="1" id="KW-0472">Membrane</keyword>
<dbReference type="Gene3D" id="1.10.510.10">
    <property type="entry name" value="Transferase(Phosphotransferase) domain 1"/>
    <property type="match status" value="1"/>
</dbReference>
<accession>A0ABS5KLI5</accession>
<dbReference type="InterPro" id="IPR000719">
    <property type="entry name" value="Prot_kinase_dom"/>
</dbReference>
<dbReference type="RefSeq" id="WP_212008537.1">
    <property type="nucleotide sequence ID" value="NZ_JAAFYZ010000020.1"/>
</dbReference>
<keyword evidence="1" id="KW-0812">Transmembrane</keyword>
<feature type="transmembrane region" description="Helical" evidence="1">
    <location>
        <begin position="352"/>
        <end position="370"/>
    </location>
</feature>
<evidence type="ECO:0000313" key="3">
    <source>
        <dbReference type="EMBL" id="MBS2546896.1"/>
    </source>
</evidence>
<gene>
    <name evidence="3" type="ORF">KGQ19_08435</name>
</gene>
<organism evidence="3 4">
    <name type="scientific">Catenulispora pinistramenti</name>
    <dbReference type="NCBI Taxonomy" id="2705254"/>
    <lineage>
        <taxon>Bacteria</taxon>
        <taxon>Bacillati</taxon>
        <taxon>Actinomycetota</taxon>
        <taxon>Actinomycetes</taxon>
        <taxon>Catenulisporales</taxon>
        <taxon>Catenulisporaceae</taxon>
        <taxon>Catenulispora</taxon>
    </lineage>
</organism>
<reference evidence="3 4" key="1">
    <citation type="submission" date="2020-02" db="EMBL/GenBank/DDBJ databases">
        <title>Acidophilic actinobacteria isolated from forest soil.</title>
        <authorList>
            <person name="Golinska P."/>
        </authorList>
    </citation>
    <scope>NUCLEOTIDE SEQUENCE [LARGE SCALE GENOMIC DNA]</scope>
    <source>
        <strain evidence="3 4">NL8</strain>
    </source>
</reference>
<dbReference type="PROSITE" id="PS50011">
    <property type="entry name" value="PROTEIN_KINASE_DOM"/>
    <property type="match status" value="1"/>
</dbReference>
<dbReference type="SUPFAM" id="SSF56112">
    <property type="entry name" value="Protein kinase-like (PK-like)"/>
    <property type="match status" value="1"/>
</dbReference>
<name>A0ABS5KLI5_9ACTN</name>